<proteinExistence type="inferred from homology"/>
<dbReference type="Gene3D" id="3.40.190.10">
    <property type="entry name" value="Periplasmic binding protein-like II"/>
    <property type="match status" value="2"/>
</dbReference>
<accession>A0ABT7ELT1</accession>
<comment type="similarity">
    <text evidence="1">Belongs to the bacterial solute-binding protein 3 family.</text>
</comment>
<sequence>MKYLLVAFFLVLTRPLYAETYHFVSINYLIEQEVGRIVLTEVYKQLNIKITITPLPGKRAQFRAKTGLSNGEIMRIFSYGIETPTTIRVPTPYYYLETAAFVRKDSQIDIKTAKDLQKHHIVKVRGVKHTNNITQGMKHVEDMDTTAQILKLVSKGLADVALTNRMDGLIHLEKLGIDNVISSQNLAVLDLFHYIHESQQHLVPLVNNKLIEMKQSGELAKLIAQAERQVMLHSQSLDPQ</sequence>
<dbReference type="PANTHER" id="PTHR35936:SF17">
    <property type="entry name" value="ARGININE-BINDING EXTRACELLULAR PROTEIN ARTP"/>
    <property type="match status" value="1"/>
</dbReference>
<evidence type="ECO:0000313" key="3">
    <source>
        <dbReference type="Proteomes" id="UP001231915"/>
    </source>
</evidence>
<protein>
    <submittedName>
        <fullName evidence="2">Transporter substrate-binding domain-containing protein</fullName>
    </submittedName>
</protein>
<dbReference type="Proteomes" id="UP001231915">
    <property type="component" value="Unassembled WGS sequence"/>
</dbReference>
<organism evidence="2 3">
    <name type="scientific">Pseudoalteromonas obscura</name>
    <dbReference type="NCBI Taxonomy" id="3048491"/>
    <lineage>
        <taxon>Bacteria</taxon>
        <taxon>Pseudomonadati</taxon>
        <taxon>Pseudomonadota</taxon>
        <taxon>Gammaproteobacteria</taxon>
        <taxon>Alteromonadales</taxon>
        <taxon>Pseudoalteromonadaceae</taxon>
        <taxon>Pseudoalteromonas</taxon>
    </lineage>
</organism>
<dbReference type="SUPFAM" id="SSF53850">
    <property type="entry name" value="Periplasmic binding protein-like II"/>
    <property type="match status" value="1"/>
</dbReference>
<evidence type="ECO:0000313" key="2">
    <source>
        <dbReference type="EMBL" id="MDK2596011.1"/>
    </source>
</evidence>
<evidence type="ECO:0000256" key="1">
    <source>
        <dbReference type="ARBA" id="ARBA00010333"/>
    </source>
</evidence>
<reference evidence="2 3" key="1">
    <citation type="submission" date="2023-05" db="EMBL/GenBank/DDBJ databases">
        <title>Pseudoalteromonas ardens sp. nov., Pseudoalteromonas obscura sp. nov., and Pseudoalteromonas umbrosa sp. nov., isolated from the coral Montipora capitata.</title>
        <authorList>
            <person name="Thomas E.M."/>
            <person name="Smith E.M."/>
            <person name="Papke E."/>
            <person name="Shlafstein M.D."/>
            <person name="Oline D.K."/>
            <person name="Videau P."/>
            <person name="Saw J.H."/>
            <person name="Strangman W.K."/>
            <person name="Ushijima B."/>
        </authorList>
    </citation>
    <scope>NUCLEOTIDE SEQUENCE [LARGE SCALE GENOMIC DNA]</scope>
    <source>
        <strain evidence="2 3">P94</strain>
    </source>
</reference>
<dbReference type="PANTHER" id="PTHR35936">
    <property type="entry name" value="MEMBRANE-BOUND LYTIC MUREIN TRANSGLYCOSYLASE F"/>
    <property type="match status" value="1"/>
</dbReference>
<dbReference type="RefSeq" id="WP_211011720.1">
    <property type="nucleotide sequence ID" value="NZ_JASJUT010000005.1"/>
</dbReference>
<dbReference type="EMBL" id="JASJUT010000005">
    <property type="protein sequence ID" value="MDK2596011.1"/>
    <property type="molecule type" value="Genomic_DNA"/>
</dbReference>
<keyword evidence="3" id="KW-1185">Reference proteome</keyword>
<gene>
    <name evidence="2" type="ORF">QNM18_13200</name>
</gene>
<name>A0ABT7ELT1_9GAMM</name>
<comment type="caution">
    <text evidence="2">The sequence shown here is derived from an EMBL/GenBank/DDBJ whole genome shotgun (WGS) entry which is preliminary data.</text>
</comment>